<comment type="caution">
    <text evidence="2">The sequence shown here is derived from an EMBL/GenBank/DDBJ whole genome shotgun (WGS) entry which is preliminary data.</text>
</comment>
<evidence type="ECO:0000313" key="2">
    <source>
        <dbReference type="EMBL" id="KAJ4794851.1"/>
    </source>
</evidence>
<dbReference type="Proteomes" id="UP001140206">
    <property type="component" value="Chromosome 2"/>
</dbReference>
<dbReference type="EMBL" id="JAMFTS010000002">
    <property type="protein sequence ID" value="KAJ4794851.1"/>
    <property type="molecule type" value="Genomic_DNA"/>
</dbReference>
<dbReference type="PANTHER" id="PTHR46610">
    <property type="entry name" value="OS05G0181300 PROTEIN"/>
    <property type="match status" value="1"/>
</dbReference>
<dbReference type="Pfam" id="PF20100">
    <property type="entry name" value="DUF6490"/>
    <property type="match status" value="1"/>
</dbReference>
<name>A0AAV8FUW4_9POAL</name>
<feature type="transmembrane region" description="Helical" evidence="1">
    <location>
        <begin position="42"/>
        <end position="61"/>
    </location>
</feature>
<sequence>MDSKISNTTTVVATADDSMPGKIPFQEQTKFRMQRLCECFKFFHKIAFLFLTYNAVLSIYRSRENCWDMAFVISCYAELILLFWCLKKYECLSADAPLEHKYQLKVVVWVLTTVLTVSFAWRVSQIMPLCLKIVVWGMSGSVIVAGFYAFFIFNGDVKEANDYSKLAEQDKELYYDLQLNPEDKV</sequence>
<proteinExistence type="predicted"/>
<accession>A0AAV8FUW4</accession>
<feature type="transmembrane region" description="Helical" evidence="1">
    <location>
        <begin position="106"/>
        <end position="127"/>
    </location>
</feature>
<dbReference type="AlphaFoldDB" id="A0AAV8FUW4"/>
<keyword evidence="3" id="KW-1185">Reference proteome</keyword>
<keyword evidence="1" id="KW-0812">Transmembrane</keyword>
<feature type="transmembrane region" description="Helical" evidence="1">
    <location>
        <begin position="67"/>
        <end position="86"/>
    </location>
</feature>
<feature type="transmembrane region" description="Helical" evidence="1">
    <location>
        <begin position="133"/>
        <end position="153"/>
    </location>
</feature>
<dbReference type="InterPro" id="IPR045501">
    <property type="entry name" value="DUF6490"/>
</dbReference>
<keyword evidence="1" id="KW-1133">Transmembrane helix</keyword>
<gene>
    <name evidence="2" type="ORF">LUZ62_046097</name>
</gene>
<organism evidence="2 3">
    <name type="scientific">Rhynchospora pubera</name>
    <dbReference type="NCBI Taxonomy" id="906938"/>
    <lineage>
        <taxon>Eukaryota</taxon>
        <taxon>Viridiplantae</taxon>
        <taxon>Streptophyta</taxon>
        <taxon>Embryophyta</taxon>
        <taxon>Tracheophyta</taxon>
        <taxon>Spermatophyta</taxon>
        <taxon>Magnoliopsida</taxon>
        <taxon>Liliopsida</taxon>
        <taxon>Poales</taxon>
        <taxon>Cyperaceae</taxon>
        <taxon>Cyperoideae</taxon>
        <taxon>Rhynchosporeae</taxon>
        <taxon>Rhynchospora</taxon>
    </lineage>
</organism>
<dbReference type="PANTHER" id="PTHR46610:SF20">
    <property type="entry name" value="OS05G0181300 PROTEIN"/>
    <property type="match status" value="1"/>
</dbReference>
<protein>
    <submittedName>
        <fullName evidence="2">Uncharacterized protein</fullName>
    </submittedName>
</protein>
<reference evidence="2" key="1">
    <citation type="submission" date="2022-08" db="EMBL/GenBank/DDBJ databases">
        <authorList>
            <person name="Marques A."/>
        </authorList>
    </citation>
    <scope>NUCLEOTIDE SEQUENCE</scope>
    <source>
        <strain evidence="2">RhyPub2mFocal</strain>
        <tissue evidence="2">Leaves</tissue>
    </source>
</reference>
<evidence type="ECO:0000313" key="3">
    <source>
        <dbReference type="Proteomes" id="UP001140206"/>
    </source>
</evidence>
<keyword evidence="1" id="KW-0472">Membrane</keyword>
<evidence type="ECO:0000256" key="1">
    <source>
        <dbReference type="SAM" id="Phobius"/>
    </source>
</evidence>